<accession>A0ABS2NZ40</accession>
<evidence type="ECO:0008006" key="3">
    <source>
        <dbReference type="Google" id="ProtNLM"/>
    </source>
</evidence>
<comment type="caution">
    <text evidence="1">The sequence shown here is derived from an EMBL/GenBank/DDBJ whole genome shotgun (WGS) entry which is preliminary data.</text>
</comment>
<dbReference type="Proteomes" id="UP000737402">
    <property type="component" value="Unassembled WGS sequence"/>
</dbReference>
<proteinExistence type="predicted"/>
<evidence type="ECO:0000313" key="1">
    <source>
        <dbReference type="EMBL" id="MBM7619964.1"/>
    </source>
</evidence>
<dbReference type="EMBL" id="JAFBED010000003">
    <property type="protein sequence ID" value="MBM7619964.1"/>
    <property type="molecule type" value="Genomic_DNA"/>
</dbReference>
<reference evidence="1 2" key="1">
    <citation type="submission" date="2021-01" db="EMBL/GenBank/DDBJ databases">
        <title>Genomic Encyclopedia of Type Strains, Phase IV (KMG-IV): sequencing the most valuable type-strain genomes for metagenomic binning, comparative biology and taxonomic classification.</title>
        <authorList>
            <person name="Goeker M."/>
        </authorList>
    </citation>
    <scope>NUCLEOTIDE SEQUENCE [LARGE SCALE GENOMIC DNA]</scope>
    <source>
        <strain evidence="1 2">DSM 25879</strain>
    </source>
</reference>
<sequence>MQYAQKTRFAVKNHALSVKNFNLRTKIRFYDEKVRVYAQFAGCGRFRHALNFAPAPAPHHQKPKILSNMNIKKQDGNTICLPVLL</sequence>
<evidence type="ECO:0000313" key="2">
    <source>
        <dbReference type="Proteomes" id="UP000737402"/>
    </source>
</evidence>
<protein>
    <recommendedName>
        <fullName evidence="3">Transposase</fullName>
    </recommendedName>
</protein>
<keyword evidence="2" id="KW-1185">Reference proteome</keyword>
<gene>
    <name evidence="1" type="ORF">JOC95_001816</name>
</gene>
<name>A0ABS2NZ40_9BACI</name>
<organism evidence="1 2">
    <name type="scientific">Sutcliffiella tianshenii</name>
    <dbReference type="NCBI Taxonomy" id="1463404"/>
    <lineage>
        <taxon>Bacteria</taxon>
        <taxon>Bacillati</taxon>
        <taxon>Bacillota</taxon>
        <taxon>Bacilli</taxon>
        <taxon>Bacillales</taxon>
        <taxon>Bacillaceae</taxon>
        <taxon>Sutcliffiella</taxon>
    </lineage>
</organism>